<name>A0A644V6D5_9ZZZZ</name>
<gene>
    <name evidence="2" type="ORF">SDC9_32744</name>
</gene>
<evidence type="ECO:0000313" key="2">
    <source>
        <dbReference type="EMBL" id="MPL86757.1"/>
    </source>
</evidence>
<accession>A0A644V6D5</accession>
<sequence length="165" mass="18208">MENRVKMLVRGALLLSLAVIVQQLRLILPLPTLITTLLIGTVVNAALVLAARFTGLFTAVAMCLALPIIAFLQGQLPLVFLIPIVFIGNFILVILCNKWWVKPVFLIAPIAKTSAMYLGAVMLFNIFAVNTPMAKFILIAMSWPQLLTAFFGILLARFLEKRLSL</sequence>
<comment type="caution">
    <text evidence="2">The sequence shown here is derived from an EMBL/GenBank/DDBJ whole genome shotgun (WGS) entry which is preliminary data.</text>
</comment>
<feature type="transmembrane region" description="Helical" evidence="1">
    <location>
        <begin position="104"/>
        <end position="124"/>
    </location>
</feature>
<reference evidence="2" key="1">
    <citation type="submission" date="2019-08" db="EMBL/GenBank/DDBJ databases">
        <authorList>
            <person name="Kucharzyk K."/>
            <person name="Murdoch R.W."/>
            <person name="Higgins S."/>
            <person name="Loffler F."/>
        </authorList>
    </citation>
    <scope>NUCLEOTIDE SEQUENCE</scope>
</reference>
<keyword evidence="1" id="KW-0472">Membrane</keyword>
<dbReference type="EMBL" id="VSSQ01000227">
    <property type="protein sequence ID" value="MPL86757.1"/>
    <property type="molecule type" value="Genomic_DNA"/>
</dbReference>
<dbReference type="AlphaFoldDB" id="A0A644V6D5"/>
<keyword evidence="1" id="KW-1133">Transmembrane helix</keyword>
<feature type="transmembrane region" description="Helical" evidence="1">
    <location>
        <begin position="136"/>
        <end position="159"/>
    </location>
</feature>
<protein>
    <recommendedName>
        <fullName evidence="3">ECF transporter S component</fullName>
    </recommendedName>
</protein>
<proteinExistence type="predicted"/>
<feature type="transmembrane region" description="Helical" evidence="1">
    <location>
        <begin position="7"/>
        <end position="24"/>
    </location>
</feature>
<keyword evidence="1" id="KW-0812">Transmembrane</keyword>
<feature type="transmembrane region" description="Helical" evidence="1">
    <location>
        <begin position="30"/>
        <end position="49"/>
    </location>
</feature>
<feature type="transmembrane region" description="Helical" evidence="1">
    <location>
        <begin position="56"/>
        <end position="72"/>
    </location>
</feature>
<evidence type="ECO:0000256" key="1">
    <source>
        <dbReference type="SAM" id="Phobius"/>
    </source>
</evidence>
<organism evidence="2">
    <name type="scientific">bioreactor metagenome</name>
    <dbReference type="NCBI Taxonomy" id="1076179"/>
    <lineage>
        <taxon>unclassified sequences</taxon>
        <taxon>metagenomes</taxon>
        <taxon>ecological metagenomes</taxon>
    </lineage>
</organism>
<evidence type="ECO:0008006" key="3">
    <source>
        <dbReference type="Google" id="ProtNLM"/>
    </source>
</evidence>
<feature type="transmembrane region" description="Helical" evidence="1">
    <location>
        <begin position="78"/>
        <end position="97"/>
    </location>
</feature>